<dbReference type="EMBL" id="VFLP01000035">
    <property type="protein sequence ID" value="TRX92566.1"/>
    <property type="molecule type" value="Genomic_DNA"/>
</dbReference>
<feature type="region of interest" description="Disordered" evidence="4">
    <location>
        <begin position="376"/>
        <end position="405"/>
    </location>
</feature>
<feature type="domain" description="Myb-like" evidence="5">
    <location>
        <begin position="706"/>
        <end position="778"/>
    </location>
</feature>
<dbReference type="OrthoDB" id="39591at2759"/>
<dbReference type="Gene3D" id="1.10.10.60">
    <property type="entry name" value="Homeodomain-like"/>
    <property type="match status" value="2"/>
</dbReference>
<feature type="compositionally biased region" description="Polar residues" evidence="4">
    <location>
        <begin position="1020"/>
        <end position="1034"/>
    </location>
</feature>
<dbReference type="STRING" id="2512241.A0A553HX85"/>
<feature type="compositionally biased region" description="Basic residues" evidence="4">
    <location>
        <begin position="123"/>
        <end position="132"/>
    </location>
</feature>
<feature type="compositionally biased region" description="Acidic residues" evidence="4">
    <location>
        <begin position="928"/>
        <end position="944"/>
    </location>
</feature>
<dbReference type="InterPro" id="IPR017930">
    <property type="entry name" value="Myb_dom"/>
</dbReference>
<evidence type="ECO:0000256" key="1">
    <source>
        <dbReference type="ARBA" id="ARBA00004123"/>
    </source>
</evidence>
<dbReference type="Pfam" id="PF13921">
    <property type="entry name" value="Myb_DNA-bind_6"/>
    <property type="match status" value="1"/>
</dbReference>
<dbReference type="Proteomes" id="UP000319160">
    <property type="component" value="Unassembled WGS sequence"/>
</dbReference>
<feature type="region of interest" description="Disordered" evidence="4">
    <location>
        <begin position="225"/>
        <end position="300"/>
    </location>
</feature>
<evidence type="ECO:0000256" key="3">
    <source>
        <dbReference type="ARBA" id="ARBA00023242"/>
    </source>
</evidence>
<feature type="compositionally biased region" description="Polar residues" evidence="4">
    <location>
        <begin position="507"/>
        <end position="516"/>
    </location>
</feature>
<gene>
    <name evidence="7" type="ORF">FHL15_006493</name>
</gene>
<dbReference type="SMART" id="SM00717">
    <property type="entry name" value="SANT"/>
    <property type="match status" value="2"/>
</dbReference>
<feature type="compositionally biased region" description="Basic and acidic residues" evidence="4">
    <location>
        <begin position="10"/>
        <end position="26"/>
    </location>
</feature>
<feature type="compositionally biased region" description="Basic and acidic residues" evidence="4">
    <location>
        <begin position="277"/>
        <end position="295"/>
    </location>
</feature>
<dbReference type="GO" id="GO:0000976">
    <property type="term" value="F:transcription cis-regulatory region binding"/>
    <property type="evidence" value="ECO:0007669"/>
    <property type="project" value="TreeGrafter"/>
</dbReference>
<sequence length="1034" mass="116263">MGQSQSQPQVKDEGCDLKDESPEPDHLANYQNHHFTNNDDNNDDFVFSSQIGSSINPAIPLPRHPAEIKYSSSPPSRLNSSQAPTPIPHRKMSTSSPHQSSPAFDSSMELGIQAGEHGSSSHVSKKKKRNKKGLGSATSPEEDYRLLPHPSIDPNAFAYDGEQQQDEINSQRKRDKKESKRAAKLAKQQAEASAALQPAEEPSHFAEIWDSQERVIAAKREREEQEDFGAYIEEPVQSQNATSRKRKRKSQTQAEEPPPRTSKKHKNLQNGSSAIVAERDQEVPHDATEEPKTSDIGDISFNDFAEQLYSDRKKKPHTNAIEEELTPAIGTGLEAENSVGPIDVDHDEDNLIGNRLEASDDMEMYQDEGIHHAYDHRPGASDAASEVPSTSPILSTHHFSVPTTDSNELAHDGHNGEPAVANAMQVDVVDHEEQDPPGINGEIALNPTNGTNYHDIEVPSSMPHPGSVGEPSAKSHANNKASTGRKRVAKPDFFSRIVDEIDDHIDSQSPSVTALSRRNGKGKQIATAGYETQDRPSTADGQARQPKITSMLRDNSNGDSDVAATPTSESVVRLRTPKTPATLSGAFSDFEIRNLTQSIERFRDDHGMTQQAVNDLIHRNPKEARGTELWERIMATCPGRSRQKVINQTRRRFHNFVARGTWTTEQDQELRQLYEHHGSKYAMIGQMINRHPEDVRDRIRNYIICGDNLRKDQWSQEETTRLIAIVEQAIAEIRRQRSLQGLDDSRPVEEDISWQLVSLGMDRTRSRLQCIAKWKSLKPQLSGGGLDGEVVPIEEIIQQARETATTMSYRNRFLIINEILKTNANADSRIPWLKVRTELKGKWTRPPMMIVWFRLRRTLEGWQSLNVKETCTLLLQQFQQTHKLEYPSEESGNLDYDVEYREIEYKIKKGRKTNSAPKSAAFVSKASDDEEEEEGDEEIEEEEAIRDQLDATGEEAEASQGHSPHSVDLGVGRASEKERIVEDSEPETKTRSRRRRRLRLRGARFKPEDFQEKDDDDNQSSDTNASQVSSIPAR</sequence>
<dbReference type="PANTHER" id="PTHR46380:SF2">
    <property type="entry name" value="CYCLIN-D-BINDING MYB-LIKE TRANSCRIPTION FACTOR 1"/>
    <property type="match status" value="1"/>
</dbReference>
<accession>A0A553HX85</accession>
<evidence type="ECO:0000256" key="2">
    <source>
        <dbReference type="ARBA" id="ARBA00023125"/>
    </source>
</evidence>
<feature type="compositionally biased region" description="Low complexity" evidence="4">
    <location>
        <begin position="71"/>
        <end position="81"/>
    </location>
</feature>
<dbReference type="GO" id="GO:0003700">
    <property type="term" value="F:DNA-binding transcription factor activity"/>
    <property type="evidence" value="ECO:0007669"/>
    <property type="project" value="TreeGrafter"/>
</dbReference>
<feature type="compositionally biased region" description="Polar residues" evidence="4">
    <location>
        <begin position="47"/>
        <end position="56"/>
    </location>
</feature>
<comment type="subcellular location">
    <subcellularLocation>
        <location evidence="1">Nucleus</location>
    </subcellularLocation>
</comment>
<feature type="region of interest" description="Disordered" evidence="4">
    <location>
        <begin position="507"/>
        <end position="546"/>
    </location>
</feature>
<keyword evidence="2" id="KW-0238">DNA-binding</keyword>
<dbReference type="InterPro" id="IPR001005">
    <property type="entry name" value="SANT/Myb"/>
</dbReference>
<feature type="domain" description="HTH myb-type" evidence="6">
    <location>
        <begin position="654"/>
        <end position="707"/>
    </location>
</feature>
<evidence type="ECO:0000313" key="8">
    <source>
        <dbReference type="Proteomes" id="UP000319160"/>
    </source>
</evidence>
<evidence type="ECO:0000259" key="5">
    <source>
        <dbReference type="PROSITE" id="PS50090"/>
    </source>
</evidence>
<protein>
    <recommendedName>
        <fullName evidence="9">Myb-like domain-containing protein</fullName>
    </recommendedName>
</protein>
<dbReference type="SUPFAM" id="SSF46689">
    <property type="entry name" value="Homeodomain-like"/>
    <property type="match status" value="1"/>
</dbReference>
<feature type="compositionally biased region" description="Polar residues" evidence="4">
    <location>
        <begin position="387"/>
        <end position="405"/>
    </location>
</feature>
<feature type="compositionally biased region" description="Basic and acidic residues" evidence="4">
    <location>
        <begin position="974"/>
        <end position="990"/>
    </location>
</feature>
<dbReference type="InterPro" id="IPR051651">
    <property type="entry name" value="DMTF1_DNA-bind_reg"/>
</dbReference>
<dbReference type="GO" id="GO:0005634">
    <property type="term" value="C:nucleus"/>
    <property type="evidence" value="ECO:0007669"/>
    <property type="project" value="UniProtKB-SubCell"/>
</dbReference>
<proteinExistence type="predicted"/>
<evidence type="ECO:0008006" key="9">
    <source>
        <dbReference type="Google" id="ProtNLM"/>
    </source>
</evidence>
<feature type="compositionally biased region" description="Polar residues" evidence="4">
    <location>
        <begin position="93"/>
        <end position="104"/>
    </location>
</feature>
<comment type="caution">
    <text evidence="7">The sequence shown here is derived from an EMBL/GenBank/DDBJ whole genome shotgun (WGS) entry which is preliminary data.</text>
</comment>
<evidence type="ECO:0000313" key="7">
    <source>
        <dbReference type="EMBL" id="TRX92566.1"/>
    </source>
</evidence>
<dbReference type="AlphaFoldDB" id="A0A553HX85"/>
<feature type="region of interest" description="Disordered" evidence="4">
    <location>
        <begin position="914"/>
        <end position="1034"/>
    </location>
</feature>
<feature type="compositionally biased region" description="Basic residues" evidence="4">
    <location>
        <begin position="991"/>
        <end position="1004"/>
    </location>
</feature>
<dbReference type="InterPro" id="IPR009057">
    <property type="entry name" value="Homeodomain-like_sf"/>
</dbReference>
<feature type="region of interest" description="Disordered" evidence="4">
    <location>
        <begin position="456"/>
        <end position="488"/>
    </location>
</feature>
<evidence type="ECO:0000259" key="6">
    <source>
        <dbReference type="PROSITE" id="PS51294"/>
    </source>
</evidence>
<keyword evidence="8" id="KW-1185">Reference proteome</keyword>
<dbReference type="PANTHER" id="PTHR46380">
    <property type="entry name" value="CYCLIN-D-BINDING MYB-LIKE TRANSCRIPTION FACTOR 1"/>
    <property type="match status" value="1"/>
</dbReference>
<evidence type="ECO:0000256" key="4">
    <source>
        <dbReference type="SAM" id="MobiDB-lite"/>
    </source>
</evidence>
<dbReference type="CDD" id="cd00167">
    <property type="entry name" value="SANT"/>
    <property type="match status" value="1"/>
</dbReference>
<feature type="domain" description="Myb-like" evidence="5">
    <location>
        <begin position="654"/>
        <end position="703"/>
    </location>
</feature>
<dbReference type="PROSITE" id="PS50090">
    <property type="entry name" value="MYB_LIKE"/>
    <property type="match status" value="2"/>
</dbReference>
<keyword evidence="3" id="KW-0539">Nucleus</keyword>
<reference evidence="8" key="1">
    <citation type="submission" date="2019-06" db="EMBL/GenBank/DDBJ databases">
        <title>Draft genome sequence of the griseofulvin-producing fungus Xylaria cubensis strain G536.</title>
        <authorList>
            <person name="Mead M.E."/>
            <person name="Raja H.A."/>
            <person name="Steenwyk J.L."/>
            <person name="Knowles S.L."/>
            <person name="Oberlies N.H."/>
            <person name="Rokas A."/>
        </authorList>
    </citation>
    <scope>NUCLEOTIDE SEQUENCE [LARGE SCALE GENOMIC DNA]</scope>
    <source>
        <strain evidence="8">G536</strain>
    </source>
</reference>
<dbReference type="PROSITE" id="PS51294">
    <property type="entry name" value="HTH_MYB"/>
    <property type="match status" value="1"/>
</dbReference>
<name>A0A553HX85_9PEZI</name>
<feature type="compositionally biased region" description="Basic and acidic residues" evidence="4">
    <location>
        <begin position="169"/>
        <end position="181"/>
    </location>
</feature>
<organism evidence="7 8">
    <name type="scientific">Xylaria flabelliformis</name>
    <dbReference type="NCBI Taxonomy" id="2512241"/>
    <lineage>
        <taxon>Eukaryota</taxon>
        <taxon>Fungi</taxon>
        <taxon>Dikarya</taxon>
        <taxon>Ascomycota</taxon>
        <taxon>Pezizomycotina</taxon>
        <taxon>Sordariomycetes</taxon>
        <taxon>Xylariomycetidae</taxon>
        <taxon>Xylariales</taxon>
        <taxon>Xylariaceae</taxon>
        <taxon>Xylaria</taxon>
    </lineage>
</organism>
<feature type="region of interest" description="Disordered" evidence="4">
    <location>
        <begin position="1"/>
        <end position="208"/>
    </location>
</feature>